<evidence type="ECO:0000313" key="2">
    <source>
        <dbReference type="EMBL" id="CAA9419563.1"/>
    </source>
</evidence>
<feature type="region of interest" description="Disordered" evidence="1">
    <location>
        <begin position="1"/>
        <end position="29"/>
    </location>
</feature>
<feature type="region of interest" description="Disordered" evidence="1">
    <location>
        <begin position="199"/>
        <end position="275"/>
    </location>
</feature>
<feature type="non-terminal residue" evidence="2">
    <location>
        <position position="1"/>
    </location>
</feature>
<feature type="non-terminal residue" evidence="2">
    <location>
        <position position="450"/>
    </location>
</feature>
<accession>A0A6J4PNE3</accession>
<dbReference type="AlphaFoldDB" id="A0A6J4PNE3"/>
<name>A0A6J4PNE3_9BURK</name>
<sequence>AGTGHRHRRGHLQGAFRGGRQQRQRRLDVPRLDARRAGLAGRCAVLRRTGNRFPERRRRLQLPQARVRAWRVVPVCVVAPGRDQHRVIGAARIRFRRLPAANPSAGFRAARPGLRDLRRGRDHRALVGECARHARRFHGAELAHGDRTGRPAAGGLRRLVDLAGPGWTDRGCGGAGGVGRRIATGVRHGDGVRAAHLRRLERSGLPQRRPEGQGRQHGAGPGALHPAHHGPVPAGDLGLLAGPWHGRPGRVTRSRRRPDGAGIRAGRHHGDRGADRGCGGGVDECHHDRRCAHQLLDGPRLAGAAAPRRARPRERHADAGAGRAERGRAAAGRPGGVERHGIPLDGRIHRARVLAVLPDVGACAVRVAPARAVGRPALPRAAVPGAARVVLRRLRGDALVEPGVRVGPDDRRPECRVDRRCGAGRRHLRSPPDGRQGRQTDAGRSPADFL</sequence>
<evidence type="ECO:0000256" key="1">
    <source>
        <dbReference type="SAM" id="MobiDB-lite"/>
    </source>
</evidence>
<proteinExistence type="predicted"/>
<feature type="compositionally biased region" description="Basic residues" evidence="1">
    <location>
        <begin position="247"/>
        <end position="256"/>
    </location>
</feature>
<gene>
    <name evidence="2" type="ORF">AVDCRST_MAG51-1918</name>
</gene>
<feature type="region of interest" description="Disordered" evidence="1">
    <location>
        <begin position="422"/>
        <end position="450"/>
    </location>
</feature>
<dbReference type="EMBL" id="CADCUX010000405">
    <property type="protein sequence ID" value="CAA9419563.1"/>
    <property type="molecule type" value="Genomic_DNA"/>
</dbReference>
<feature type="compositionally biased region" description="Basic residues" evidence="1">
    <location>
        <begin position="1"/>
        <end position="11"/>
    </location>
</feature>
<organism evidence="2">
    <name type="scientific">uncultured Ramlibacter sp</name>
    <dbReference type="NCBI Taxonomy" id="260755"/>
    <lineage>
        <taxon>Bacteria</taxon>
        <taxon>Pseudomonadati</taxon>
        <taxon>Pseudomonadota</taxon>
        <taxon>Betaproteobacteria</taxon>
        <taxon>Burkholderiales</taxon>
        <taxon>Comamonadaceae</taxon>
        <taxon>Ramlibacter</taxon>
        <taxon>environmental samples</taxon>
    </lineage>
</organism>
<feature type="region of interest" description="Disordered" evidence="1">
    <location>
        <begin position="301"/>
        <end position="342"/>
    </location>
</feature>
<reference evidence="2" key="1">
    <citation type="submission" date="2020-02" db="EMBL/GenBank/DDBJ databases">
        <authorList>
            <person name="Meier V. D."/>
        </authorList>
    </citation>
    <scope>NUCLEOTIDE SEQUENCE</scope>
    <source>
        <strain evidence="2">AVDCRST_MAG51</strain>
    </source>
</reference>
<feature type="compositionally biased region" description="Basic and acidic residues" evidence="1">
    <location>
        <begin position="199"/>
        <end position="214"/>
    </location>
</feature>
<protein>
    <submittedName>
        <fullName evidence="2">Uncharacterized amino acid permease, GabP family</fullName>
    </submittedName>
</protein>
<feature type="compositionally biased region" description="Basic and acidic residues" evidence="1">
    <location>
        <begin position="315"/>
        <end position="328"/>
    </location>
</feature>